<dbReference type="NCBIfam" id="TIGR01030">
    <property type="entry name" value="rpmH_bact"/>
    <property type="match status" value="1"/>
</dbReference>
<comment type="similarity">
    <text evidence="1">Belongs to the bacterial ribosomal protein bL34 family.</text>
</comment>
<gene>
    <name evidence="4" type="primary">rpl34</name>
</gene>
<dbReference type="HAMAP" id="MF_00391">
    <property type="entry name" value="Ribosomal_bL34"/>
    <property type="match status" value="1"/>
</dbReference>
<dbReference type="Gene3D" id="1.10.287.3980">
    <property type="match status" value="1"/>
</dbReference>
<keyword evidence="2 4" id="KW-0689">Ribosomal protein</keyword>
<evidence type="ECO:0000256" key="2">
    <source>
        <dbReference type="ARBA" id="ARBA00022980"/>
    </source>
</evidence>
<dbReference type="EMBL" id="MK814651">
    <property type="protein sequence ID" value="QCI06271.1"/>
    <property type="molecule type" value="Genomic_DNA"/>
</dbReference>
<evidence type="ECO:0000256" key="1">
    <source>
        <dbReference type="ARBA" id="ARBA00010111"/>
    </source>
</evidence>
<dbReference type="Pfam" id="PF00468">
    <property type="entry name" value="Ribosomal_L34"/>
    <property type="match status" value="1"/>
</dbReference>
<reference evidence="4" key="2">
    <citation type="submission" date="2019-04" db="EMBL/GenBank/DDBJ databases">
        <authorList>
            <person name="Pasella M."/>
        </authorList>
    </citation>
    <scope>NUCLEOTIDE SEQUENCE</scope>
    <source>
        <strain evidence="4">VRM320</strain>
    </source>
</reference>
<dbReference type="GO" id="GO:0003735">
    <property type="term" value="F:structural constituent of ribosome"/>
    <property type="evidence" value="ECO:0007669"/>
    <property type="project" value="InterPro"/>
</dbReference>
<protein>
    <submittedName>
        <fullName evidence="4">Ribosomal protein L34</fullName>
    </submittedName>
</protein>
<dbReference type="GO" id="GO:1990904">
    <property type="term" value="C:ribonucleoprotein complex"/>
    <property type="evidence" value="ECO:0007669"/>
    <property type="project" value="UniProtKB-KW"/>
</dbReference>
<evidence type="ECO:0000313" key="4">
    <source>
        <dbReference type="EMBL" id="QCI06271.1"/>
    </source>
</evidence>
<dbReference type="PROSITE" id="PS00784">
    <property type="entry name" value="RIBOSOMAL_L34"/>
    <property type="match status" value="1"/>
</dbReference>
<keyword evidence="4" id="KW-0934">Plastid</keyword>
<geneLocation type="plastid" evidence="4"/>
<evidence type="ECO:0000256" key="3">
    <source>
        <dbReference type="ARBA" id="ARBA00023274"/>
    </source>
</evidence>
<sequence>MSKRTLQGSNRKRISKSGFRARIRIVAGRKILKQRRRKGRKQISL</sequence>
<accession>A0A4D6WUC8</accession>
<organism evidence="4">
    <name type="scientific">Dicranema revolutum</name>
    <dbReference type="NCBI Taxonomy" id="239144"/>
    <lineage>
        <taxon>Eukaryota</taxon>
        <taxon>Rhodophyta</taxon>
        <taxon>Florideophyceae</taxon>
        <taxon>Rhodymeniophycidae</taxon>
        <taxon>Gigartinales</taxon>
        <taxon>Dicranemataceae</taxon>
        <taxon>Dicranema</taxon>
    </lineage>
</organism>
<dbReference type="AlphaFoldDB" id="A0A4D6WUC8"/>
<dbReference type="InterPro" id="IPR020939">
    <property type="entry name" value="Ribosomal_bL34_CS"/>
</dbReference>
<proteinExistence type="inferred from homology"/>
<name>A0A4D6WUC8_9FLOR</name>
<dbReference type="GO" id="GO:0006412">
    <property type="term" value="P:translation"/>
    <property type="evidence" value="ECO:0007669"/>
    <property type="project" value="InterPro"/>
</dbReference>
<keyword evidence="3" id="KW-0687">Ribonucleoprotein</keyword>
<dbReference type="GO" id="GO:0005840">
    <property type="term" value="C:ribosome"/>
    <property type="evidence" value="ECO:0007669"/>
    <property type="project" value="UniProtKB-KW"/>
</dbReference>
<reference evidence="4" key="1">
    <citation type="journal article" date="2019" name="Mol. Phylogenet. Evol.">
        <title>Morphological evolution and classification of the red algal order Ceramiales inferred using plastid phylogenomics.</title>
        <authorList>
            <person name="Diaz-Tapia P."/>
            <person name="Pasella M.M."/>
            <person name="Verbruggen H."/>
            <person name="Maggs C.A."/>
        </authorList>
    </citation>
    <scope>NUCLEOTIDE SEQUENCE</scope>
    <source>
        <strain evidence="4">VRM320</strain>
    </source>
</reference>
<dbReference type="InterPro" id="IPR000271">
    <property type="entry name" value="Ribosomal_bL34"/>
</dbReference>